<feature type="transmembrane region" description="Helical" evidence="6">
    <location>
        <begin position="261"/>
        <end position="283"/>
    </location>
</feature>
<dbReference type="InterPro" id="IPR036374">
    <property type="entry name" value="OxRdtase_Mopterin-bd_sf"/>
</dbReference>
<reference evidence="9 10" key="1">
    <citation type="submission" date="2017-07" db="EMBL/GenBank/DDBJ databases">
        <title>The new phylogeny of genus Mycobacterium.</title>
        <authorList>
            <person name="Tortoli E."/>
            <person name="Trovato A."/>
            <person name="Cirillo D.M."/>
        </authorList>
    </citation>
    <scope>NUCLEOTIDE SEQUENCE [LARGE SCALE GENOMIC DNA]</scope>
    <source>
        <strain evidence="9 10">ATCC 33027</strain>
    </source>
</reference>
<evidence type="ECO:0000313" key="9">
    <source>
        <dbReference type="EMBL" id="OYN81587.1"/>
    </source>
</evidence>
<dbReference type="Gene3D" id="1.20.950.20">
    <property type="entry name" value="Transmembrane di-heme cytochromes, Chain C"/>
    <property type="match status" value="1"/>
</dbReference>
<evidence type="ECO:0000256" key="5">
    <source>
        <dbReference type="ARBA" id="ARBA00023136"/>
    </source>
</evidence>
<evidence type="ECO:0000259" key="7">
    <source>
        <dbReference type="Pfam" id="PF00174"/>
    </source>
</evidence>
<dbReference type="RefSeq" id="WP_094476797.1">
    <property type="nucleotide sequence ID" value="NZ_NOZR01000003.1"/>
</dbReference>
<dbReference type="InterPro" id="IPR016174">
    <property type="entry name" value="Di-haem_cyt_TM"/>
</dbReference>
<keyword evidence="4 6" id="KW-1133">Transmembrane helix</keyword>
<dbReference type="Pfam" id="PF01292">
    <property type="entry name" value="Ni_hydr_CYTB"/>
    <property type="match status" value="1"/>
</dbReference>
<keyword evidence="2" id="KW-1003">Cell membrane</keyword>
<dbReference type="GO" id="GO:0005886">
    <property type="term" value="C:plasma membrane"/>
    <property type="evidence" value="ECO:0007669"/>
    <property type="project" value="UniProtKB-SubCell"/>
</dbReference>
<dbReference type="Pfam" id="PF00174">
    <property type="entry name" value="Oxidored_molyb"/>
    <property type="match status" value="1"/>
</dbReference>
<keyword evidence="3 6" id="KW-0812">Transmembrane</keyword>
<dbReference type="PANTHER" id="PTHR43032:SF2">
    <property type="entry name" value="BLL0505 PROTEIN"/>
    <property type="match status" value="1"/>
</dbReference>
<proteinExistence type="predicted"/>
<keyword evidence="5 6" id="KW-0472">Membrane</keyword>
<evidence type="ECO:0000256" key="1">
    <source>
        <dbReference type="ARBA" id="ARBA00004651"/>
    </source>
</evidence>
<dbReference type="SUPFAM" id="SSF56524">
    <property type="entry name" value="Oxidoreductase molybdopterin-binding domain"/>
    <property type="match status" value="1"/>
</dbReference>
<evidence type="ECO:0000256" key="2">
    <source>
        <dbReference type="ARBA" id="ARBA00022475"/>
    </source>
</evidence>
<sequence length="591" mass="67125">MNPGDPDPLRGSLQPYYNQGHHDGSIVVDDWAGGIPETRAQLPSVRIGRRWFSTLWLIPLGAVGLVLSIAVVREIAHYQWYHEFIAAYPGTSMQYVQPVESGFPWWLRWQHFFNLLFMMFIIRAGLQILADHPRLYLNAGSKPDTEWMRLRGPVPADRRDSADAENIWTAKEDSVALPKQLGIPGFRHSIGLARWWHFSFDLLWLINGLIFVVLLFSTDQWKRLVPTSFDVFPNAVSTALQYLSLQLPENAGFSTYNALQLIAYFLTVFIAAPLAFITGLLQAPSIAGKFGTGAGLLNRQVVRTIHFGVLVWMLIFIAMHTLMIFITGFVGNVNHITLGTNTNSWWGVALYVAWMAVVVGFWWVASPLTTKHPRLIQRAGQATVGWLKGLLERTNPSADYSEDDISPYFWTNGEKPESEEFRRLKETDWADYRLRVDGLVDNPLELSYPQLLALPHQDQITQHFCIQGWSGIAKWCGVPMSVICEMARPQAEAKWVVFYSFADGPEGGRYYDCHPLANMFHHQTILAYEMNGEPLNVSHGAPLRLRDEVELGFKQVKWIESIEFVASFDHLGAGQGGYNEDQEFYGYRMPI</sequence>
<organism evidence="9 10">
    <name type="scientific">Mycolicibacterium sphagni</name>
    <dbReference type="NCBI Taxonomy" id="1786"/>
    <lineage>
        <taxon>Bacteria</taxon>
        <taxon>Bacillati</taxon>
        <taxon>Actinomycetota</taxon>
        <taxon>Actinomycetes</taxon>
        <taxon>Mycobacteriales</taxon>
        <taxon>Mycobacteriaceae</taxon>
        <taxon>Mycolicibacterium</taxon>
    </lineage>
</organism>
<gene>
    <name evidence="9" type="ORF">CG716_04240</name>
</gene>
<dbReference type="Gene3D" id="3.90.420.10">
    <property type="entry name" value="Oxidoreductase, molybdopterin-binding domain"/>
    <property type="match status" value="1"/>
</dbReference>
<dbReference type="GO" id="GO:0022904">
    <property type="term" value="P:respiratory electron transport chain"/>
    <property type="evidence" value="ECO:0007669"/>
    <property type="project" value="InterPro"/>
</dbReference>
<feature type="transmembrane region" description="Helical" evidence="6">
    <location>
        <begin position="51"/>
        <end position="72"/>
    </location>
</feature>
<evidence type="ECO:0000259" key="8">
    <source>
        <dbReference type="Pfam" id="PF01292"/>
    </source>
</evidence>
<feature type="transmembrane region" description="Helical" evidence="6">
    <location>
        <begin position="195"/>
        <end position="216"/>
    </location>
</feature>
<dbReference type="EMBL" id="NOZR01000003">
    <property type="protein sequence ID" value="OYN81587.1"/>
    <property type="molecule type" value="Genomic_DNA"/>
</dbReference>
<protein>
    <submittedName>
        <fullName evidence="9">Oxidoreductase</fullName>
    </submittedName>
</protein>
<evidence type="ECO:0000256" key="4">
    <source>
        <dbReference type="ARBA" id="ARBA00022989"/>
    </source>
</evidence>
<evidence type="ECO:0000256" key="6">
    <source>
        <dbReference type="SAM" id="Phobius"/>
    </source>
</evidence>
<feature type="transmembrane region" description="Helical" evidence="6">
    <location>
        <begin position="304"/>
        <end position="325"/>
    </location>
</feature>
<keyword evidence="10" id="KW-1185">Reference proteome</keyword>
<name>A0A255DQ58_9MYCO</name>
<feature type="domain" description="Oxidoreductase molybdopterin-binding" evidence="7">
    <location>
        <begin position="426"/>
        <end position="566"/>
    </location>
</feature>
<dbReference type="AlphaFoldDB" id="A0A255DQ58"/>
<feature type="transmembrane region" description="Helical" evidence="6">
    <location>
        <begin position="112"/>
        <end position="130"/>
    </location>
</feature>
<comment type="subcellular location">
    <subcellularLocation>
        <location evidence="1">Cell membrane</location>
        <topology evidence="1">Multi-pass membrane protein</topology>
    </subcellularLocation>
</comment>
<comment type="caution">
    <text evidence="9">The sequence shown here is derived from an EMBL/GenBank/DDBJ whole genome shotgun (WGS) entry which is preliminary data.</text>
</comment>
<feature type="domain" description="Cytochrome b561 bacterial/Ni-hydrogenase" evidence="8">
    <location>
        <begin position="103"/>
        <end position="332"/>
    </location>
</feature>
<accession>A0A255DQ58</accession>
<dbReference type="InterPro" id="IPR011577">
    <property type="entry name" value="Cyt_b561_bac/Ni-Hgenase"/>
</dbReference>
<dbReference type="SUPFAM" id="SSF81342">
    <property type="entry name" value="Transmembrane di-heme cytochromes"/>
    <property type="match status" value="1"/>
</dbReference>
<dbReference type="Proteomes" id="UP000216063">
    <property type="component" value="Unassembled WGS sequence"/>
</dbReference>
<dbReference type="OrthoDB" id="9795587at2"/>
<dbReference type="GO" id="GO:0009055">
    <property type="term" value="F:electron transfer activity"/>
    <property type="evidence" value="ECO:0007669"/>
    <property type="project" value="InterPro"/>
</dbReference>
<feature type="transmembrane region" description="Helical" evidence="6">
    <location>
        <begin position="345"/>
        <end position="365"/>
    </location>
</feature>
<evidence type="ECO:0000313" key="10">
    <source>
        <dbReference type="Proteomes" id="UP000216063"/>
    </source>
</evidence>
<dbReference type="InterPro" id="IPR000572">
    <property type="entry name" value="OxRdtase_Mopterin-bd_dom"/>
</dbReference>
<evidence type="ECO:0000256" key="3">
    <source>
        <dbReference type="ARBA" id="ARBA00022692"/>
    </source>
</evidence>
<dbReference type="PANTHER" id="PTHR43032">
    <property type="entry name" value="PROTEIN-METHIONINE-SULFOXIDE REDUCTASE"/>
    <property type="match status" value="1"/>
</dbReference>